<keyword evidence="7" id="KW-0032">Aminotransferase</keyword>
<dbReference type="PANTHER" id="PTHR46577:SF1">
    <property type="entry name" value="HTH-TYPE TRANSCRIPTIONAL REGULATORY PROTEIN GABR"/>
    <property type="match status" value="1"/>
</dbReference>
<evidence type="ECO:0000256" key="3">
    <source>
        <dbReference type="ARBA" id="ARBA00023015"/>
    </source>
</evidence>
<accession>A0A5M8ACA6</accession>
<dbReference type="InterPro" id="IPR051446">
    <property type="entry name" value="HTH_trans_reg/aminotransferase"/>
</dbReference>
<dbReference type="SMART" id="SM00345">
    <property type="entry name" value="HTH_GNTR"/>
    <property type="match status" value="1"/>
</dbReference>
<dbReference type="RefSeq" id="WP_150084073.1">
    <property type="nucleotide sequence ID" value="NZ_VWRN01000048.1"/>
</dbReference>
<keyword evidence="5" id="KW-0804">Transcription</keyword>
<dbReference type="InterPro" id="IPR015421">
    <property type="entry name" value="PyrdxlP-dep_Trfase_major"/>
</dbReference>
<dbReference type="InterPro" id="IPR036390">
    <property type="entry name" value="WH_DNA-bd_sf"/>
</dbReference>
<dbReference type="EMBL" id="VWRN01000048">
    <property type="protein sequence ID" value="KAA6119871.1"/>
    <property type="molecule type" value="Genomic_DNA"/>
</dbReference>
<name>A0A5M8ACA6_9BURK</name>
<keyword evidence="2" id="KW-0663">Pyridoxal phosphate</keyword>
<dbReference type="GO" id="GO:0030170">
    <property type="term" value="F:pyridoxal phosphate binding"/>
    <property type="evidence" value="ECO:0007669"/>
    <property type="project" value="InterPro"/>
</dbReference>
<sequence>MTQRLQLSLDRTARTPLAEQIRCGITTAIEKGVLAPGARLPSWQDLATQLGVARGTVKTAYEKLADAQLVVASRANGTRVAERPALRAGADERPDPGSFMDRYLEFMAGPAIFQMGVPAQESLPARLFSRVRAHAARAELGAASLYPDPRGEPALRREIAAYLAIARGIQCSPSQILITGGFAGGLGLALRALGPDGRKVWTEDPGFPYTRRGLELAGLSPVPVPVDADGLDVDYGLRHAPDAALVVLTPGQQAPLGGTLSLPRRLQLLDWAAAQGAWVIEDDYLSELRLEGRAAPALASLDRAGRVIHIGSFSKTISPALRLGFVVVPPSLVSRFAEMAACLAPAPAPSIQLATAEFMHDGHYLRHLRRTKRLYASQRDGLLACLRPRVGAAADPTGLAVLLRLPDGTYDVSIVKETASFGIAPSPLSVWYASAASAKSGLLLGIATAPPMQVAASCDRLLEVVERFRPR</sequence>
<keyword evidence="4" id="KW-0238">DNA-binding</keyword>
<keyword evidence="7" id="KW-0808">Transferase</keyword>
<dbReference type="InterPro" id="IPR015424">
    <property type="entry name" value="PyrdxlP-dep_Trfase"/>
</dbReference>
<evidence type="ECO:0000256" key="2">
    <source>
        <dbReference type="ARBA" id="ARBA00022898"/>
    </source>
</evidence>
<dbReference type="GO" id="GO:0008483">
    <property type="term" value="F:transaminase activity"/>
    <property type="evidence" value="ECO:0007669"/>
    <property type="project" value="UniProtKB-KW"/>
</dbReference>
<dbReference type="InterPro" id="IPR004839">
    <property type="entry name" value="Aminotransferase_I/II_large"/>
</dbReference>
<dbReference type="CDD" id="cd00609">
    <property type="entry name" value="AAT_like"/>
    <property type="match status" value="1"/>
</dbReference>
<feature type="domain" description="HTH gntR-type" evidence="6">
    <location>
        <begin position="15"/>
        <end position="83"/>
    </location>
</feature>
<dbReference type="InterPro" id="IPR036388">
    <property type="entry name" value="WH-like_DNA-bd_sf"/>
</dbReference>
<dbReference type="CDD" id="cd07377">
    <property type="entry name" value="WHTH_GntR"/>
    <property type="match status" value="1"/>
</dbReference>
<dbReference type="Gene3D" id="1.10.10.10">
    <property type="entry name" value="Winged helix-like DNA-binding domain superfamily/Winged helix DNA-binding domain"/>
    <property type="match status" value="1"/>
</dbReference>
<proteinExistence type="inferred from homology"/>
<dbReference type="Gene3D" id="3.40.640.10">
    <property type="entry name" value="Type I PLP-dependent aspartate aminotransferase-like (Major domain)"/>
    <property type="match status" value="1"/>
</dbReference>
<protein>
    <submittedName>
        <fullName evidence="7">PLP-dependent aminotransferase family protein</fullName>
    </submittedName>
</protein>
<evidence type="ECO:0000256" key="5">
    <source>
        <dbReference type="ARBA" id="ARBA00023163"/>
    </source>
</evidence>
<dbReference type="Pfam" id="PF00155">
    <property type="entry name" value="Aminotran_1_2"/>
    <property type="match status" value="1"/>
</dbReference>
<dbReference type="AlphaFoldDB" id="A0A5M8ACA6"/>
<dbReference type="SUPFAM" id="SSF53383">
    <property type="entry name" value="PLP-dependent transferases"/>
    <property type="match status" value="1"/>
</dbReference>
<dbReference type="GO" id="GO:0003700">
    <property type="term" value="F:DNA-binding transcription factor activity"/>
    <property type="evidence" value="ECO:0007669"/>
    <property type="project" value="InterPro"/>
</dbReference>
<evidence type="ECO:0000256" key="1">
    <source>
        <dbReference type="ARBA" id="ARBA00005384"/>
    </source>
</evidence>
<dbReference type="SUPFAM" id="SSF46785">
    <property type="entry name" value="Winged helix' DNA-binding domain"/>
    <property type="match status" value="1"/>
</dbReference>
<dbReference type="InterPro" id="IPR000524">
    <property type="entry name" value="Tscrpt_reg_HTH_GntR"/>
</dbReference>
<dbReference type="Pfam" id="PF00392">
    <property type="entry name" value="GntR"/>
    <property type="match status" value="1"/>
</dbReference>
<dbReference type="PROSITE" id="PS50949">
    <property type="entry name" value="HTH_GNTR"/>
    <property type="match status" value="1"/>
</dbReference>
<reference evidence="7 8" key="1">
    <citation type="submission" date="2019-09" db="EMBL/GenBank/DDBJ databases">
        <title>Isolation of a novel species in the genus Cupriavidus from patients with sepsis using whole genome sequencing.</title>
        <authorList>
            <person name="Kweon O.J."/>
            <person name="Lee M.-K."/>
        </authorList>
    </citation>
    <scope>NUCLEOTIDE SEQUENCE [LARGE SCALE GENOMIC DNA]</scope>
    <source>
        <strain evidence="7 8">MKL-01</strain>
    </source>
</reference>
<gene>
    <name evidence="7" type="ORF">F1599_18400</name>
</gene>
<evidence type="ECO:0000313" key="7">
    <source>
        <dbReference type="EMBL" id="KAA6119871.1"/>
    </source>
</evidence>
<comment type="caution">
    <text evidence="7">The sequence shown here is derived from an EMBL/GenBank/DDBJ whole genome shotgun (WGS) entry which is preliminary data.</text>
</comment>
<comment type="similarity">
    <text evidence="1">In the C-terminal section; belongs to the class-I pyridoxal-phosphate-dependent aminotransferase family.</text>
</comment>
<evidence type="ECO:0000313" key="8">
    <source>
        <dbReference type="Proteomes" id="UP000324324"/>
    </source>
</evidence>
<organism evidence="7 8">
    <name type="scientific">Cupriavidus cauae</name>
    <dbReference type="NCBI Taxonomy" id="2608999"/>
    <lineage>
        <taxon>Bacteria</taxon>
        <taxon>Pseudomonadati</taxon>
        <taxon>Pseudomonadota</taxon>
        <taxon>Betaproteobacteria</taxon>
        <taxon>Burkholderiales</taxon>
        <taxon>Burkholderiaceae</taxon>
        <taxon>Cupriavidus</taxon>
    </lineage>
</organism>
<keyword evidence="3" id="KW-0805">Transcription regulation</keyword>
<keyword evidence="8" id="KW-1185">Reference proteome</keyword>
<dbReference type="GO" id="GO:0003677">
    <property type="term" value="F:DNA binding"/>
    <property type="evidence" value="ECO:0007669"/>
    <property type="project" value="UniProtKB-KW"/>
</dbReference>
<evidence type="ECO:0000256" key="4">
    <source>
        <dbReference type="ARBA" id="ARBA00023125"/>
    </source>
</evidence>
<evidence type="ECO:0000259" key="6">
    <source>
        <dbReference type="PROSITE" id="PS50949"/>
    </source>
</evidence>
<dbReference type="Proteomes" id="UP000324324">
    <property type="component" value="Unassembled WGS sequence"/>
</dbReference>
<dbReference type="PANTHER" id="PTHR46577">
    <property type="entry name" value="HTH-TYPE TRANSCRIPTIONAL REGULATORY PROTEIN GABR"/>
    <property type="match status" value="1"/>
</dbReference>